<dbReference type="RefSeq" id="WP_073168070.1">
    <property type="nucleotide sequence ID" value="NZ_FQZE01000009.1"/>
</dbReference>
<evidence type="ECO:0000256" key="7">
    <source>
        <dbReference type="SAM" id="SignalP"/>
    </source>
</evidence>
<dbReference type="STRING" id="1168035.SAMN05444280_10971"/>
<dbReference type="SUPFAM" id="SSF48230">
    <property type="entry name" value="Chondroitin AC/alginate lyase"/>
    <property type="match status" value="1"/>
</dbReference>
<gene>
    <name evidence="11" type="ORF">SAMN05444280_10971</name>
</gene>
<evidence type="ECO:0000256" key="5">
    <source>
        <dbReference type="ARBA" id="ARBA00022837"/>
    </source>
</evidence>
<dbReference type="OrthoDB" id="6394136at2"/>
<dbReference type="Gene3D" id="2.70.98.10">
    <property type="match status" value="1"/>
</dbReference>
<dbReference type="InterPro" id="IPR003159">
    <property type="entry name" value="Lyase_8_central_dom"/>
</dbReference>
<dbReference type="InterPro" id="IPR004103">
    <property type="entry name" value="Lyase_8_C"/>
</dbReference>
<comment type="similarity">
    <text evidence="2">Belongs to the polysaccharide lyase 8 family.</text>
</comment>
<feature type="signal peptide" evidence="7">
    <location>
        <begin position="1"/>
        <end position="22"/>
    </location>
</feature>
<keyword evidence="6 11" id="KW-0456">Lyase</keyword>
<dbReference type="InterPro" id="IPR014718">
    <property type="entry name" value="GH-type_carb-bd"/>
</dbReference>
<evidence type="ECO:0000256" key="3">
    <source>
        <dbReference type="ARBA" id="ARBA00011245"/>
    </source>
</evidence>
<organism evidence="11 12">
    <name type="scientific">Tangfeifania diversioriginum</name>
    <dbReference type="NCBI Taxonomy" id="1168035"/>
    <lineage>
        <taxon>Bacteria</taxon>
        <taxon>Pseudomonadati</taxon>
        <taxon>Bacteroidota</taxon>
        <taxon>Bacteroidia</taxon>
        <taxon>Marinilabiliales</taxon>
        <taxon>Prolixibacteraceae</taxon>
        <taxon>Tangfeifania</taxon>
    </lineage>
</organism>
<dbReference type="InterPro" id="IPR011013">
    <property type="entry name" value="Gal_mutarotase_sf_dom"/>
</dbReference>
<feature type="domain" description="Polysaccharide lyase 8 N-terminal alpha-helical" evidence="10">
    <location>
        <begin position="54"/>
        <end position="209"/>
    </location>
</feature>
<reference evidence="11 12" key="1">
    <citation type="submission" date="2016-11" db="EMBL/GenBank/DDBJ databases">
        <authorList>
            <person name="Jaros S."/>
            <person name="Januszkiewicz K."/>
            <person name="Wedrychowicz H."/>
        </authorList>
    </citation>
    <scope>NUCLEOTIDE SEQUENCE [LARGE SCALE GENOMIC DNA]</scope>
    <source>
        <strain evidence="11 12">DSM 27063</strain>
    </source>
</reference>
<evidence type="ECO:0000256" key="2">
    <source>
        <dbReference type="ARBA" id="ARBA00006699"/>
    </source>
</evidence>
<name>A0A1M6FT99_9BACT</name>
<dbReference type="GO" id="GO:0005975">
    <property type="term" value="P:carbohydrate metabolic process"/>
    <property type="evidence" value="ECO:0007669"/>
    <property type="project" value="InterPro"/>
</dbReference>
<dbReference type="Proteomes" id="UP000184050">
    <property type="component" value="Unassembled WGS sequence"/>
</dbReference>
<protein>
    <submittedName>
        <fullName evidence="11">Chondroitin AC lyase</fullName>
    </submittedName>
</protein>
<dbReference type="Pfam" id="PF02278">
    <property type="entry name" value="Lyase_8"/>
    <property type="match status" value="1"/>
</dbReference>
<evidence type="ECO:0000259" key="8">
    <source>
        <dbReference type="Pfam" id="PF02278"/>
    </source>
</evidence>
<dbReference type="AlphaFoldDB" id="A0A1M6FT99"/>
<evidence type="ECO:0000259" key="10">
    <source>
        <dbReference type="Pfam" id="PF08124"/>
    </source>
</evidence>
<feature type="domain" description="Polysaccharide lyase family 8 central" evidence="8">
    <location>
        <begin position="360"/>
        <end position="610"/>
    </location>
</feature>
<dbReference type="Pfam" id="PF02884">
    <property type="entry name" value="Lyase_8_C"/>
    <property type="match status" value="1"/>
</dbReference>
<dbReference type="InterPro" id="IPR012970">
    <property type="entry name" value="Lyase_8_alpha_N"/>
</dbReference>
<comment type="subunit">
    <text evidence="3">Monomer.</text>
</comment>
<proteinExistence type="inferred from homology"/>
<dbReference type="SUPFAM" id="SSF49863">
    <property type="entry name" value="Hyaluronate lyase-like, C-terminal domain"/>
    <property type="match status" value="1"/>
</dbReference>
<dbReference type="GO" id="GO:0016837">
    <property type="term" value="F:carbon-oxygen lyase activity, acting on polysaccharides"/>
    <property type="evidence" value="ECO:0007669"/>
    <property type="project" value="UniProtKB-ARBA"/>
</dbReference>
<keyword evidence="12" id="KW-1185">Reference proteome</keyword>
<dbReference type="InterPro" id="IPR038970">
    <property type="entry name" value="Lyase_8"/>
</dbReference>
<evidence type="ECO:0000256" key="6">
    <source>
        <dbReference type="ARBA" id="ARBA00023239"/>
    </source>
</evidence>
<dbReference type="EMBL" id="FQZE01000009">
    <property type="protein sequence ID" value="SHJ00926.1"/>
    <property type="molecule type" value="Genomic_DNA"/>
</dbReference>
<feature type="domain" description="Polysaccharide lyase family 8 C-terminal" evidence="9">
    <location>
        <begin position="625"/>
        <end position="692"/>
    </location>
</feature>
<dbReference type="Gene3D" id="1.50.10.100">
    <property type="entry name" value="Chondroitin AC/alginate lyase"/>
    <property type="match status" value="1"/>
</dbReference>
<comment type="cofactor">
    <cofactor evidence="1">
        <name>Ca(2+)</name>
        <dbReference type="ChEBI" id="CHEBI:29108"/>
    </cofactor>
</comment>
<sequence length="740" mass="83166">MRNYLKLLTAIVLTALATNSIGASTDFEIIKKRVVEALIQPGVNDAEIQPLINNLQEDGTWPGIDYEDVSNEGFQHSRHYSNMVNLAWAYRKESSAFYKSPEVLKALEAALKNWVDNDYICENWWFNQIGTPDNLVDVLLLAGNDLPEELVEKTQPIIGRANIDAPGARPGGDRIKIAGIQAKNMLFLGDRETFEKVVRVIENEIKYVEWVGKKYGYTYRRHSGGFGNRSAGGRGIQYGNSFHHRTDGVNNTLSYGIGYANAFVEWAVYTAGTRFAFAEEKLSRLVDYYLDGICKTAVFGKYPDPGAKNRSVSRRGTLRPYSAKTAENLLLTTNYRKKELQEIADIRNNGIAPTLSHATFFWNSEHFSFQRPGWFASVRMYSTRNHNMEVPYNSEGLLNHHRGDGANHISRTGDEYYDIFPVFDYQKVSGTTIMQKPELPDPSQIQKIGLTDFVGAVTDGIYGAVAFDFKSPHDPLIARKSWFFFDKMFVCLGAGISCKNDNSPVVTTLNQCLLKGDVTVSSGNNSSVIQHGEKKLKSVDWIFHDGIGYVFPNPATVQLKNSAETGSWWKISKQSSTPKDEISLDIFKLWVPHGKRPSDETYEYIVVPAATVEKMKQNSSQNNIRILSNTPEVQVVMNTKLGICQAVFYQAGEIQVSENLKLISDNPGIIMLKMKDEKVTEISVADPNRELSRFHLSISEKMEKYGDNFSAVWNEKDGLTHVSVKLPQDNYAGDSFTIEL</sequence>
<dbReference type="PANTHER" id="PTHR38481">
    <property type="entry name" value="HYALURONATE LYASE"/>
    <property type="match status" value="1"/>
</dbReference>
<accession>A0A1M6FT99</accession>
<evidence type="ECO:0000313" key="12">
    <source>
        <dbReference type="Proteomes" id="UP000184050"/>
    </source>
</evidence>
<evidence type="ECO:0000259" key="9">
    <source>
        <dbReference type="Pfam" id="PF02884"/>
    </source>
</evidence>
<keyword evidence="5" id="KW-0106">Calcium</keyword>
<dbReference type="Gene3D" id="2.60.220.10">
    <property type="entry name" value="Polysaccharide lyase family 8-like, C-terminal"/>
    <property type="match status" value="1"/>
</dbReference>
<evidence type="ECO:0000256" key="4">
    <source>
        <dbReference type="ARBA" id="ARBA00022729"/>
    </source>
</evidence>
<dbReference type="GO" id="GO:0005576">
    <property type="term" value="C:extracellular region"/>
    <property type="evidence" value="ECO:0007669"/>
    <property type="project" value="InterPro"/>
</dbReference>
<dbReference type="Pfam" id="PF08124">
    <property type="entry name" value="Lyase_8_N"/>
    <property type="match status" value="1"/>
</dbReference>
<evidence type="ECO:0000313" key="11">
    <source>
        <dbReference type="EMBL" id="SHJ00926.1"/>
    </source>
</evidence>
<dbReference type="InterPro" id="IPR011071">
    <property type="entry name" value="Lyase_8-like_C"/>
</dbReference>
<evidence type="ECO:0000256" key="1">
    <source>
        <dbReference type="ARBA" id="ARBA00001913"/>
    </source>
</evidence>
<dbReference type="PANTHER" id="PTHR38481:SF1">
    <property type="entry name" value="HYALURONATE LYASE"/>
    <property type="match status" value="1"/>
</dbReference>
<dbReference type="GO" id="GO:0030246">
    <property type="term" value="F:carbohydrate binding"/>
    <property type="evidence" value="ECO:0007669"/>
    <property type="project" value="InterPro"/>
</dbReference>
<dbReference type="SUPFAM" id="SSF74650">
    <property type="entry name" value="Galactose mutarotase-like"/>
    <property type="match status" value="1"/>
</dbReference>
<dbReference type="InterPro" id="IPR008929">
    <property type="entry name" value="Chondroitin_lyas"/>
</dbReference>
<feature type="chain" id="PRO_5012206590" evidence="7">
    <location>
        <begin position="23"/>
        <end position="740"/>
    </location>
</feature>
<keyword evidence="4 7" id="KW-0732">Signal</keyword>